<sequence>MELDALIMPSVAKFEISATPEKWSKEITSIKEMFVEEDIYTVGPIMYTEVPIGLDEKSYITYIPINQEIDKSDFNIEFLQSIELFPTISHKCFEKEEFDEVYQKIRNFSMENNIILKEQPFYHVILEYAGGNLYEIHAEVDLDRTEINE</sequence>
<dbReference type="Proteomes" id="UP000646308">
    <property type="component" value="Unassembled WGS sequence"/>
</dbReference>
<dbReference type="Pfam" id="PF16895">
    <property type="entry name" value="DUF5085"/>
    <property type="match status" value="1"/>
</dbReference>
<dbReference type="EMBL" id="NEFX01000009">
    <property type="protein sequence ID" value="OTW31471.1"/>
    <property type="molecule type" value="Genomic_DNA"/>
</dbReference>
<dbReference type="GeneID" id="57690628"/>
<dbReference type="KEGG" id="sagq:EP23_10660"/>
<comment type="caution">
    <text evidence="1">The sequence shown here is derived from an EMBL/GenBank/DDBJ whole genome shotgun (WGS) entry which is preliminary data.</text>
</comment>
<reference evidence="2 3" key="1">
    <citation type="submission" date="2017-04" db="EMBL/GenBank/DDBJ databases">
        <title>Staphylococcus agnetis, a potential pathogen in the broiler production.</title>
        <authorList>
            <person name="Poulsen L."/>
        </authorList>
    </citation>
    <scope>NUCLEOTIDE SEQUENCE [LARGE SCALE GENOMIC DNA]</scope>
    <source>
        <strain evidence="2 3">723_310714_2_2_spleen</strain>
    </source>
</reference>
<dbReference type="Proteomes" id="UP000195208">
    <property type="component" value="Unassembled WGS sequence"/>
</dbReference>
<proteinExistence type="predicted"/>
<evidence type="ECO:0000313" key="1">
    <source>
        <dbReference type="EMBL" id="NJI03747.1"/>
    </source>
</evidence>
<gene>
    <name evidence="2" type="ORF">B9M88_04620</name>
    <name evidence="1" type="ORF">GLV84_12985</name>
</gene>
<name>A0A2T4MHK2_9STAP</name>
<accession>A0A2T4MHK2</accession>
<keyword evidence="3" id="KW-1185">Reference proteome</keyword>
<dbReference type="OrthoDB" id="2411643at2"/>
<dbReference type="AlphaFoldDB" id="A0A2T4MHK2"/>
<dbReference type="EMBL" id="WMFL01000094">
    <property type="protein sequence ID" value="NJI03747.1"/>
    <property type="molecule type" value="Genomic_DNA"/>
</dbReference>
<protein>
    <submittedName>
        <fullName evidence="2">DUF5085 domain-containing protein</fullName>
    </submittedName>
    <submittedName>
        <fullName evidence="1">DUF5085 family protein</fullName>
    </submittedName>
</protein>
<evidence type="ECO:0000313" key="4">
    <source>
        <dbReference type="Proteomes" id="UP000646308"/>
    </source>
</evidence>
<dbReference type="InterPro" id="IPR031664">
    <property type="entry name" value="DUF5085"/>
</dbReference>
<organism evidence="1 4">
    <name type="scientific">Staphylococcus agnetis</name>
    <dbReference type="NCBI Taxonomy" id="985762"/>
    <lineage>
        <taxon>Bacteria</taxon>
        <taxon>Bacillati</taxon>
        <taxon>Bacillota</taxon>
        <taxon>Bacilli</taxon>
        <taxon>Bacillales</taxon>
        <taxon>Staphylococcaceae</taxon>
        <taxon>Staphylococcus</taxon>
    </lineage>
</organism>
<evidence type="ECO:0000313" key="2">
    <source>
        <dbReference type="EMBL" id="OTW31471.1"/>
    </source>
</evidence>
<dbReference type="RefSeq" id="WP_060552261.1">
    <property type="nucleotide sequence ID" value="NZ_CP009623.1"/>
</dbReference>
<evidence type="ECO:0000313" key="3">
    <source>
        <dbReference type="Proteomes" id="UP000195208"/>
    </source>
</evidence>
<reference evidence="1" key="2">
    <citation type="submission" date="2019-11" db="EMBL/GenBank/DDBJ databases">
        <title>Whole genome comparisons of Staphylococcus agnetis isolates from cattle and chickens.</title>
        <authorList>
            <person name="Rhoads D."/>
            <person name="Shwani A."/>
            <person name="Adkins P."/>
            <person name="Calcutt M."/>
            <person name="Middleton J."/>
        </authorList>
    </citation>
    <scope>NUCLEOTIDE SEQUENCE</scope>
    <source>
        <strain evidence="1">1387</strain>
    </source>
</reference>